<organism evidence="2 3">
    <name type="scientific">Natronoglomus mannanivorans</name>
    <dbReference type="NCBI Taxonomy" id="2979990"/>
    <lineage>
        <taxon>Archaea</taxon>
        <taxon>Methanobacteriati</taxon>
        <taxon>Methanobacteriota</taxon>
        <taxon>Stenosarchaea group</taxon>
        <taxon>Halobacteria</taxon>
        <taxon>Halobacteriales</taxon>
        <taxon>Natrialbaceae</taxon>
        <taxon>Natronoglomus</taxon>
    </lineage>
</organism>
<accession>A0AAP2YYE2</accession>
<dbReference type="Proteomes" id="UP001321018">
    <property type="component" value="Unassembled WGS sequence"/>
</dbReference>
<protein>
    <submittedName>
        <fullName evidence="2">Uncharacterized protein</fullName>
    </submittedName>
</protein>
<feature type="region of interest" description="Disordered" evidence="1">
    <location>
        <begin position="1"/>
        <end position="63"/>
    </location>
</feature>
<dbReference type="RefSeq" id="WP_338003159.1">
    <property type="nucleotide sequence ID" value="NZ_JAOPKA010000004.1"/>
</dbReference>
<feature type="compositionally biased region" description="Basic and acidic residues" evidence="1">
    <location>
        <begin position="11"/>
        <end position="25"/>
    </location>
</feature>
<comment type="caution">
    <text evidence="2">The sequence shown here is derived from an EMBL/GenBank/DDBJ whole genome shotgun (WGS) entry which is preliminary data.</text>
</comment>
<evidence type="ECO:0000313" key="2">
    <source>
        <dbReference type="EMBL" id="MCU4741318.1"/>
    </source>
</evidence>
<dbReference type="EMBL" id="JAOPKA010000004">
    <property type="protein sequence ID" value="MCU4741318.1"/>
    <property type="molecule type" value="Genomic_DNA"/>
</dbReference>
<feature type="compositionally biased region" description="Acidic residues" evidence="1">
    <location>
        <begin position="1"/>
        <end position="10"/>
    </location>
</feature>
<proteinExistence type="predicted"/>
<sequence length="63" mass="6766">MSDELDSDADGSDRGDRERADHLADLPDGAGCTEIWEHLEGGRGMVNTGDKEGTTDTERTGDE</sequence>
<evidence type="ECO:0000313" key="3">
    <source>
        <dbReference type="Proteomes" id="UP001321018"/>
    </source>
</evidence>
<dbReference type="AlphaFoldDB" id="A0AAP2YYE2"/>
<name>A0AAP2YYE2_9EURY</name>
<gene>
    <name evidence="2" type="ORF">OB960_07875</name>
</gene>
<feature type="compositionally biased region" description="Basic and acidic residues" evidence="1">
    <location>
        <begin position="49"/>
        <end position="63"/>
    </location>
</feature>
<evidence type="ECO:0000256" key="1">
    <source>
        <dbReference type="SAM" id="MobiDB-lite"/>
    </source>
</evidence>
<reference evidence="2" key="1">
    <citation type="submission" date="2022-09" db="EMBL/GenBank/DDBJ databases">
        <title>Enrichment on poylsaccharides allowed isolation of novel metabolic and taxonomic groups of Haloarchaea.</title>
        <authorList>
            <person name="Sorokin D.Y."/>
            <person name="Elcheninov A.G."/>
            <person name="Khizhniak T.V."/>
            <person name="Kolganova T.V."/>
            <person name="Kublanov I.V."/>
        </authorList>
    </citation>
    <scope>NUCLEOTIDE SEQUENCE</scope>
    <source>
        <strain evidence="2">AArc-xg1-1</strain>
    </source>
</reference>